<evidence type="ECO:0000256" key="6">
    <source>
        <dbReference type="RuleBase" id="RU362125"/>
    </source>
</evidence>
<dbReference type="InterPro" id="IPR006089">
    <property type="entry name" value="Acyl-CoA_DH_CS"/>
</dbReference>
<dbReference type="Proteomes" id="UP000596427">
    <property type="component" value="Chromosome"/>
</dbReference>
<dbReference type="InterPro" id="IPR006091">
    <property type="entry name" value="Acyl-CoA_Oxase/DH_mid-dom"/>
</dbReference>
<comment type="cofactor">
    <cofactor evidence="1 6">
        <name>FAD</name>
        <dbReference type="ChEBI" id="CHEBI:57692"/>
    </cofactor>
</comment>
<feature type="domain" description="Acyl-CoA dehydrogenase/oxidase C-terminal" evidence="7">
    <location>
        <begin position="218"/>
        <end position="366"/>
    </location>
</feature>
<evidence type="ECO:0000256" key="4">
    <source>
        <dbReference type="ARBA" id="ARBA00022827"/>
    </source>
</evidence>
<protein>
    <submittedName>
        <fullName evidence="10">Acyl-CoA dehydrogenase family protein</fullName>
    </submittedName>
</protein>
<keyword evidence="3 6" id="KW-0285">Flavoprotein</keyword>
<feature type="domain" description="Acyl-CoA oxidase/dehydrogenase middle" evidence="8">
    <location>
        <begin position="112"/>
        <end position="206"/>
    </location>
</feature>
<dbReference type="PANTHER" id="PTHR43884">
    <property type="entry name" value="ACYL-COA DEHYDROGENASE"/>
    <property type="match status" value="1"/>
</dbReference>
<dbReference type="EMBL" id="CP063362">
    <property type="protein sequence ID" value="QRG09608.1"/>
    <property type="molecule type" value="Genomic_DNA"/>
</dbReference>
<dbReference type="SUPFAM" id="SSF47203">
    <property type="entry name" value="Acyl-CoA dehydrogenase C-terminal domain-like"/>
    <property type="match status" value="1"/>
</dbReference>
<proteinExistence type="inferred from homology"/>
<dbReference type="FunFam" id="2.40.110.10:FF:000002">
    <property type="entry name" value="Acyl-CoA dehydrogenase fadE12"/>
    <property type="match status" value="1"/>
</dbReference>
<evidence type="ECO:0000313" key="10">
    <source>
        <dbReference type="EMBL" id="QRG09608.1"/>
    </source>
</evidence>
<dbReference type="Gene3D" id="1.20.140.10">
    <property type="entry name" value="Butyryl-CoA Dehydrogenase, subunit A, domain 3"/>
    <property type="match status" value="1"/>
</dbReference>
<evidence type="ECO:0000259" key="9">
    <source>
        <dbReference type="Pfam" id="PF02771"/>
    </source>
</evidence>
<dbReference type="Pfam" id="PF02770">
    <property type="entry name" value="Acyl-CoA_dh_M"/>
    <property type="match status" value="1"/>
</dbReference>
<keyword evidence="5 6" id="KW-0560">Oxidoreductase</keyword>
<comment type="similarity">
    <text evidence="2 6">Belongs to the acyl-CoA dehydrogenase family.</text>
</comment>
<dbReference type="InterPro" id="IPR037069">
    <property type="entry name" value="AcylCoA_DH/ox_N_sf"/>
</dbReference>
<evidence type="ECO:0000256" key="1">
    <source>
        <dbReference type="ARBA" id="ARBA00001974"/>
    </source>
</evidence>
<dbReference type="InterPro" id="IPR046373">
    <property type="entry name" value="Acyl-CoA_Oxase/DH_mid-dom_sf"/>
</dbReference>
<dbReference type="GO" id="GO:0050660">
    <property type="term" value="F:flavin adenine dinucleotide binding"/>
    <property type="evidence" value="ECO:0007669"/>
    <property type="project" value="InterPro"/>
</dbReference>
<evidence type="ECO:0000313" key="11">
    <source>
        <dbReference type="Proteomes" id="UP000596427"/>
    </source>
</evidence>
<evidence type="ECO:0000256" key="3">
    <source>
        <dbReference type="ARBA" id="ARBA00022630"/>
    </source>
</evidence>
<evidence type="ECO:0000256" key="2">
    <source>
        <dbReference type="ARBA" id="ARBA00009347"/>
    </source>
</evidence>
<dbReference type="Pfam" id="PF02771">
    <property type="entry name" value="Acyl-CoA_dh_N"/>
    <property type="match status" value="1"/>
</dbReference>
<dbReference type="FunFam" id="1.20.140.10:FF:000001">
    <property type="entry name" value="Acyl-CoA dehydrogenase"/>
    <property type="match status" value="1"/>
</dbReference>
<dbReference type="AlphaFoldDB" id="A0A974SME0"/>
<accession>A0A974SME0</accession>
<dbReference type="InterPro" id="IPR036250">
    <property type="entry name" value="AcylCo_DH-like_C"/>
</dbReference>
<evidence type="ECO:0000256" key="5">
    <source>
        <dbReference type="ARBA" id="ARBA00023002"/>
    </source>
</evidence>
<organism evidence="10 11">
    <name type="scientific">Xanthobacter dioxanivorans</name>
    <dbReference type="NCBI Taxonomy" id="2528964"/>
    <lineage>
        <taxon>Bacteria</taxon>
        <taxon>Pseudomonadati</taxon>
        <taxon>Pseudomonadota</taxon>
        <taxon>Alphaproteobacteria</taxon>
        <taxon>Hyphomicrobiales</taxon>
        <taxon>Xanthobacteraceae</taxon>
        <taxon>Xanthobacter</taxon>
    </lineage>
</organism>
<dbReference type="PANTHER" id="PTHR43884:SF12">
    <property type="entry name" value="ISOVALERYL-COA DEHYDROGENASE, MITOCHONDRIAL-RELATED"/>
    <property type="match status" value="1"/>
</dbReference>
<gene>
    <name evidence="10" type="ORF">EZH22_12400</name>
</gene>
<keyword evidence="4 6" id="KW-0274">FAD</keyword>
<sequence>MFRETARRFVGAEVAPHVDAWRRQGHVDRAVFRKAGEAGLLLMWADESLGGSGIADLRFDQILQEEVVRGGDPGFYQNLHSQIVAPYIGHFGSPEQKRRFLPGAVSGETILALAMTEPSAGSDVAAIRTTAEDKGDHWLLNGSKTYISNGILADVVIVAARTDREARHGIGLFIVERDMEGFARGRKLGKLGLPMQDTAELFFNDVKLPKENLIGAPDRGFAYMAELLANERLQVAIGSLAHAQAAFDLTLDFIRERRAFGKPVGAMQNSRFVMAALRTRLDATQAFVDQCVMLANAGRLTADVAAEVKLLASELENDTIDDCLQLHGGAGYMDEYRISRMYADARVSRIFAGTSEIMKEIIGRALGLDERKLR</sequence>
<dbReference type="Gene3D" id="2.40.110.10">
    <property type="entry name" value="Butyryl-CoA Dehydrogenase, subunit A, domain 2"/>
    <property type="match status" value="1"/>
</dbReference>
<dbReference type="InterPro" id="IPR009100">
    <property type="entry name" value="AcylCoA_DH/oxidase_NM_dom_sf"/>
</dbReference>
<keyword evidence="11" id="KW-1185">Reference proteome</keyword>
<evidence type="ECO:0000259" key="8">
    <source>
        <dbReference type="Pfam" id="PF02770"/>
    </source>
</evidence>
<dbReference type="GO" id="GO:0003995">
    <property type="term" value="F:acyl-CoA dehydrogenase activity"/>
    <property type="evidence" value="ECO:0007669"/>
    <property type="project" value="InterPro"/>
</dbReference>
<dbReference type="PROSITE" id="PS00073">
    <property type="entry name" value="ACYL_COA_DH_2"/>
    <property type="match status" value="1"/>
</dbReference>
<evidence type="ECO:0000259" key="7">
    <source>
        <dbReference type="Pfam" id="PF00441"/>
    </source>
</evidence>
<dbReference type="Gene3D" id="1.10.540.10">
    <property type="entry name" value="Acyl-CoA dehydrogenase/oxidase, N-terminal domain"/>
    <property type="match status" value="1"/>
</dbReference>
<dbReference type="InterPro" id="IPR013786">
    <property type="entry name" value="AcylCoA_DH/ox_N"/>
</dbReference>
<dbReference type="KEGG" id="xdi:EZH22_12400"/>
<name>A0A974SME0_9HYPH</name>
<dbReference type="InterPro" id="IPR009075">
    <property type="entry name" value="AcylCo_DH/oxidase_C"/>
</dbReference>
<feature type="domain" description="Acyl-CoA dehydrogenase/oxidase N-terminal" evidence="9">
    <location>
        <begin position="1"/>
        <end position="108"/>
    </location>
</feature>
<dbReference type="PROSITE" id="PS00072">
    <property type="entry name" value="ACYL_COA_DH_1"/>
    <property type="match status" value="1"/>
</dbReference>
<dbReference type="Pfam" id="PF00441">
    <property type="entry name" value="Acyl-CoA_dh_1"/>
    <property type="match status" value="1"/>
</dbReference>
<reference evidence="10 11" key="1">
    <citation type="submission" date="2020-10" db="EMBL/GenBank/DDBJ databases">
        <title>Degradation of 1,4-Dioxane by Xanthobacter sp. YN2, via a Novel Group-2 Soluble Di-Iron Monooxygenase.</title>
        <authorList>
            <person name="Ma F."/>
            <person name="Wang Y."/>
            <person name="Yang J."/>
            <person name="Guo H."/>
            <person name="Su D."/>
            <person name="Yu L."/>
        </authorList>
    </citation>
    <scope>NUCLEOTIDE SEQUENCE [LARGE SCALE GENOMIC DNA]</scope>
    <source>
        <strain evidence="10 11">YN2</strain>
    </source>
</reference>
<dbReference type="SUPFAM" id="SSF56645">
    <property type="entry name" value="Acyl-CoA dehydrogenase NM domain-like"/>
    <property type="match status" value="1"/>
</dbReference>